<name>A0A550CTK9_9AGAR</name>
<proteinExistence type="predicted"/>
<evidence type="ECO:0000313" key="3">
    <source>
        <dbReference type="Proteomes" id="UP000320762"/>
    </source>
</evidence>
<dbReference type="STRING" id="97359.A0A550CTK9"/>
<feature type="region of interest" description="Disordered" evidence="1">
    <location>
        <begin position="54"/>
        <end position="198"/>
    </location>
</feature>
<keyword evidence="3" id="KW-1185">Reference proteome</keyword>
<evidence type="ECO:0000313" key="2">
    <source>
        <dbReference type="EMBL" id="TRM68122.1"/>
    </source>
</evidence>
<gene>
    <name evidence="2" type="ORF">BD626DRAFT_581045</name>
</gene>
<evidence type="ECO:0000256" key="1">
    <source>
        <dbReference type="SAM" id="MobiDB-lite"/>
    </source>
</evidence>
<reference evidence="2 3" key="1">
    <citation type="journal article" date="2019" name="New Phytol.">
        <title>Comparative genomics reveals unique wood-decay strategies and fruiting body development in the Schizophyllaceae.</title>
        <authorList>
            <person name="Almasi E."/>
            <person name="Sahu N."/>
            <person name="Krizsan K."/>
            <person name="Balint B."/>
            <person name="Kovacs G.M."/>
            <person name="Kiss B."/>
            <person name="Cseklye J."/>
            <person name="Drula E."/>
            <person name="Henrissat B."/>
            <person name="Nagy I."/>
            <person name="Chovatia M."/>
            <person name="Adam C."/>
            <person name="LaButti K."/>
            <person name="Lipzen A."/>
            <person name="Riley R."/>
            <person name="Grigoriev I.V."/>
            <person name="Nagy L.G."/>
        </authorList>
    </citation>
    <scope>NUCLEOTIDE SEQUENCE [LARGE SCALE GENOMIC DNA]</scope>
    <source>
        <strain evidence="2 3">NL-1724</strain>
    </source>
</reference>
<feature type="compositionally biased region" description="Low complexity" evidence="1">
    <location>
        <begin position="119"/>
        <end position="136"/>
    </location>
</feature>
<organism evidence="2 3">
    <name type="scientific">Schizophyllum amplum</name>
    <dbReference type="NCBI Taxonomy" id="97359"/>
    <lineage>
        <taxon>Eukaryota</taxon>
        <taxon>Fungi</taxon>
        <taxon>Dikarya</taxon>
        <taxon>Basidiomycota</taxon>
        <taxon>Agaricomycotina</taxon>
        <taxon>Agaricomycetes</taxon>
        <taxon>Agaricomycetidae</taxon>
        <taxon>Agaricales</taxon>
        <taxon>Schizophyllaceae</taxon>
        <taxon>Schizophyllum</taxon>
    </lineage>
</organism>
<dbReference type="Proteomes" id="UP000320762">
    <property type="component" value="Unassembled WGS sequence"/>
</dbReference>
<feature type="compositionally biased region" description="Polar residues" evidence="1">
    <location>
        <begin position="137"/>
        <end position="154"/>
    </location>
</feature>
<accession>A0A550CTK9</accession>
<dbReference type="AlphaFoldDB" id="A0A550CTK9"/>
<dbReference type="EMBL" id="VDMD01000002">
    <property type="protein sequence ID" value="TRM68122.1"/>
    <property type="molecule type" value="Genomic_DNA"/>
</dbReference>
<sequence length="198" mass="22000">MFSNITIEWDAHFHSDGTRRKNGPPPSKMHGWLAKMRGTISGNEQLRTKGMREMAHANARNKALRERKRKQQGSVLSRWFGNPSRPARKSSHRSGGGGTSRRQSGASAHRHHSQRRIEAAPPQRRPSQAATPQRRPSQANSPPQRRASQPTPVRQASASRPRATPRRSNTTPVGHTPAARSGSRPAHRPGQGSRRPTR</sequence>
<feature type="compositionally biased region" description="Low complexity" evidence="1">
    <location>
        <begin position="156"/>
        <end position="172"/>
    </location>
</feature>
<protein>
    <submittedName>
        <fullName evidence="2">Uncharacterized protein</fullName>
    </submittedName>
</protein>
<comment type="caution">
    <text evidence="2">The sequence shown here is derived from an EMBL/GenBank/DDBJ whole genome shotgun (WGS) entry which is preliminary data.</text>
</comment>
<dbReference type="OrthoDB" id="3256715at2759"/>